<sequence length="250" mass="28124">MVILAQKTYYPYVYLYVIISFALLANILNVINIGVALFSSPIRSAATVFSNLTFSLTWLFLYEPSRQINNLRCAVYDFHTQSTSPTNDGRVSPWKLSQYTTTGVGFVILGGYFLAFLLVLLHIVMIIILYVSVVHGYGTSSSIIALPYIVVFAPWLYVLMWLFLAASHWRDVEHKASYLAYGVLAFCIQLAITLIDSPYDIFYESGNAYAPVVIDFVLIRLAHFAAIFVGIIYGSRWAPPTHYDAVTNPK</sequence>
<dbReference type="AlphaFoldDB" id="A0A168S287"/>
<dbReference type="OrthoDB" id="2279037at2759"/>
<dbReference type="EMBL" id="LT554760">
    <property type="protein sequence ID" value="SAM07700.1"/>
    <property type="molecule type" value="Genomic_DNA"/>
</dbReference>
<protein>
    <recommendedName>
        <fullName evidence="4">Chitin synthase export chaperone</fullName>
    </recommendedName>
</protein>
<feature type="transmembrane region" description="Helical" evidence="1">
    <location>
        <begin position="208"/>
        <end position="233"/>
    </location>
</feature>
<evidence type="ECO:0000256" key="1">
    <source>
        <dbReference type="SAM" id="Phobius"/>
    </source>
</evidence>
<dbReference type="InParanoid" id="A0A168S287"/>
<reference evidence="2" key="1">
    <citation type="submission" date="2016-04" db="EMBL/GenBank/DDBJ databases">
        <authorList>
            <person name="Evans L.H."/>
            <person name="Alamgir A."/>
            <person name="Owens N."/>
            <person name="Weber N.D."/>
            <person name="Virtaneva K."/>
            <person name="Barbian K."/>
            <person name="Babar A."/>
            <person name="Rosenke K."/>
        </authorList>
    </citation>
    <scope>NUCLEOTIDE SEQUENCE [LARGE SCALE GENOMIC DNA]</scope>
    <source>
        <strain evidence="2">CBS 101.48</strain>
    </source>
</reference>
<proteinExistence type="predicted"/>
<name>A0A168S287_ABSGL</name>
<feature type="transmembrane region" description="Helical" evidence="1">
    <location>
        <begin position="178"/>
        <end position="196"/>
    </location>
</feature>
<accession>A0A168S287</accession>
<dbReference type="Proteomes" id="UP000078561">
    <property type="component" value="Unassembled WGS sequence"/>
</dbReference>
<feature type="transmembrane region" description="Helical" evidence="1">
    <location>
        <begin position="44"/>
        <end position="62"/>
    </location>
</feature>
<feature type="transmembrane region" description="Helical" evidence="1">
    <location>
        <begin position="12"/>
        <end position="38"/>
    </location>
</feature>
<keyword evidence="1" id="KW-1133">Transmembrane helix</keyword>
<keyword evidence="1" id="KW-0812">Transmembrane</keyword>
<organism evidence="2">
    <name type="scientific">Absidia glauca</name>
    <name type="common">Pin mould</name>
    <dbReference type="NCBI Taxonomy" id="4829"/>
    <lineage>
        <taxon>Eukaryota</taxon>
        <taxon>Fungi</taxon>
        <taxon>Fungi incertae sedis</taxon>
        <taxon>Mucoromycota</taxon>
        <taxon>Mucoromycotina</taxon>
        <taxon>Mucoromycetes</taxon>
        <taxon>Mucorales</taxon>
        <taxon>Cunninghamellaceae</taxon>
        <taxon>Absidia</taxon>
    </lineage>
</organism>
<evidence type="ECO:0008006" key="4">
    <source>
        <dbReference type="Google" id="ProtNLM"/>
    </source>
</evidence>
<evidence type="ECO:0000313" key="3">
    <source>
        <dbReference type="Proteomes" id="UP000078561"/>
    </source>
</evidence>
<feature type="transmembrane region" description="Helical" evidence="1">
    <location>
        <begin position="143"/>
        <end position="166"/>
    </location>
</feature>
<keyword evidence="3" id="KW-1185">Reference proteome</keyword>
<keyword evidence="1" id="KW-0472">Membrane</keyword>
<evidence type="ECO:0000313" key="2">
    <source>
        <dbReference type="EMBL" id="SAM07700.1"/>
    </source>
</evidence>
<gene>
    <name evidence="2" type="primary">ABSGL_13343.1 scaffold 13659</name>
</gene>
<feature type="transmembrane region" description="Helical" evidence="1">
    <location>
        <begin position="104"/>
        <end position="131"/>
    </location>
</feature>